<feature type="domain" description="HTH gntR-type" evidence="4">
    <location>
        <begin position="1"/>
        <end position="69"/>
    </location>
</feature>
<proteinExistence type="predicted"/>
<dbReference type="InterPro" id="IPR000524">
    <property type="entry name" value="Tscrpt_reg_HTH_GntR"/>
</dbReference>
<dbReference type="PANTHER" id="PTHR44846:SF17">
    <property type="entry name" value="GNTR-FAMILY TRANSCRIPTIONAL REGULATOR"/>
    <property type="match status" value="1"/>
</dbReference>
<evidence type="ECO:0000259" key="4">
    <source>
        <dbReference type="PROSITE" id="PS50949"/>
    </source>
</evidence>
<evidence type="ECO:0000256" key="2">
    <source>
        <dbReference type="ARBA" id="ARBA00023125"/>
    </source>
</evidence>
<evidence type="ECO:0000313" key="5">
    <source>
        <dbReference type="EMBL" id="TLG77327.1"/>
    </source>
</evidence>
<dbReference type="Gene3D" id="1.10.10.10">
    <property type="entry name" value="Winged helix-like DNA-binding domain superfamily/Winged helix DNA-binding domain"/>
    <property type="match status" value="1"/>
</dbReference>
<dbReference type="Proteomes" id="UP000306912">
    <property type="component" value="Unassembled WGS sequence"/>
</dbReference>
<comment type="caution">
    <text evidence="5">The sequence shown here is derived from an EMBL/GenBank/DDBJ whole genome shotgun (WGS) entry which is preliminary data.</text>
</comment>
<accession>A0A5R8QJ97</accession>
<name>A0A5R8QJ97_9FIRM</name>
<reference evidence="5 6" key="1">
    <citation type="submission" date="2019-05" db="EMBL/GenBank/DDBJ databases">
        <title>Culicoidintestinum kansasii gen. nov., sp. nov. from the gastrointestinal tract of the biting midge, Culicoides sonorensis.</title>
        <authorList>
            <person name="Neupane S."/>
            <person name="Ghosh A."/>
            <person name="Gunther S."/>
            <person name="Martin K."/>
            <person name="Zurek L."/>
        </authorList>
    </citation>
    <scope>NUCLEOTIDE SEQUENCE [LARGE SCALE GENOMIC DNA]</scope>
    <source>
        <strain evidence="5 6">CS-1</strain>
    </source>
</reference>
<dbReference type="SMART" id="SM00345">
    <property type="entry name" value="HTH_GNTR"/>
    <property type="match status" value="1"/>
</dbReference>
<dbReference type="Gene3D" id="3.40.1410.10">
    <property type="entry name" value="Chorismate lyase-like"/>
    <property type="match status" value="1"/>
</dbReference>
<dbReference type="GO" id="GO:0045892">
    <property type="term" value="P:negative regulation of DNA-templated transcription"/>
    <property type="evidence" value="ECO:0007669"/>
    <property type="project" value="TreeGrafter"/>
</dbReference>
<dbReference type="CDD" id="cd07377">
    <property type="entry name" value="WHTH_GntR"/>
    <property type="match status" value="1"/>
</dbReference>
<dbReference type="Pfam" id="PF07702">
    <property type="entry name" value="UTRA"/>
    <property type="match status" value="1"/>
</dbReference>
<dbReference type="GO" id="GO:0003677">
    <property type="term" value="F:DNA binding"/>
    <property type="evidence" value="ECO:0007669"/>
    <property type="project" value="UniProtKB-KW"/>
</dbReference>
<dbReference type="InterPro" id="IPR036390">
    <property type="entry name" value="WH_DNA-bd_sf"/>
</dbReference>
<dbReference type="SMART" id="SM00866">
    <property type="entry name" value="UTRA"/>
    <property type="match status" value="1"/>
</dbReference>
<dbReference type="PANTHER" id="PTHR44846">
    <property type="entry name" value="MANNOSYL-D-GLYCERATE TRANSPORT/METABOLISM SYSTEM REPRESSOR MNGR-RELATED"/>
    <property type="match status" value="1"/>
</dbReference>
<dbReference type="AlphaFoldDB" id="A0A5R8QJ97"/>
<dbReference type="InterPro" id="IPR050679">
    <property type="entry name" value="Bact_HTH_transcr_reg"/>
</dbReference>
<protein>
    <submittedName>
        <fullName evidence="5">GntR family transcriptional regulator</fullName>
    </submittedName>
</protein>
<keyword evidence="1" id="KW-0805">Transcription regulation</keyword>
<evidence type="ECO:0000313" key="6">
    <source>
        <dbReference type="Proteomes" id="UP000306912"/>
    </source>
</evidence>
<dbReference type="InterPro" id="IPR036388">
    <property type="entry name" value="WH-like_DNA-bd_sf"/>
</dbReference>
<dbReference type="PROSITE" id="PS50949">
    <property type="entry name" value="HTH_GNTR"/>
    <property type="match status" value="1"/>
</dbReference>
<keyword evidence="3" id="KW-0804">Transcription</keyword>
<evidence type="ECO:0000256" key="1">
    <source>
        <dbReference type="ARBA" id="ARBA00023015"/>
    </source>
</evidence>
<keyword evidence="6" id="KW-1185">Reference proteome</keyword>
<evidence type="ECO:0000256" key="3">
    <source>
        <dbReference type="ARBA" id="ARBA00023163"/>
    </source>
</evidence>
<dbReference type="GO" id="GO:0003700">
    <property type="term" value="F:DNA-binding transcription factor activity"/>
    <property type="evidence" value="ECO:0007669"/>
    <property type="project" value="InterPro"/>
</dbReference>
<sequence length="234" mass="27196">MKRYEEIAEELIKEINEGVYQQQELLPSENKLIERFKVSRMTVRQALDVLVGKNMVTKKPGKGTFVTGQKIKSFSRGLIGFSESAKMQNKESDTIILSNELVAPNDEVQELLNISASELVYRVERLRLISGEVYIYEIDFIPLEYTNELPEEKAKSLFKYLENEMSYTIAFANYKIEAIGADKTIAKHMQVNRQAPILFVQVTHYLNDSRPLYASYSYYRHEYYSFNSTIQRNV</sequence>
<dbReference type="EMBL" id="VBWP01000001">
    <property type="protein sequence ID" value="TLG77327.1"/>
    <property type="molecule type" value="Genomic_DNA"/>
</dbReference>
<organism evidence="5 6">
    <name type="scientific">Culicoidibacter larvae</name>
    <dbReference type="NCBI Taxonomy" id="2579976"/>
    <lineage>
        <taxon>Bacteria</taxon>
        <taxon>Bacillati</taxon>
        <taxon>Bacillota</taxon>
        <taxon>Culicoidibacteria</taxon>
        <taxon>Culicoidibacterales</taxon>
        <taxon>Culicoidibacteraceae</taxon>
        <taxon>Culicoidibacter</taxon>
    </lineage>
</organism>
<dbReference type="SUPFAM" id="SSF46785">
    <property type="entry name" value="Winged helix' DNA-binding domain"/>
    <property type="match status" value="1"/>
</dbReference>
<dbReference type="OrthoDB" id="9815017at2"/>
<dbReference type="InParanoid" id="A0A5R8QJ97"/>
<dbReference type="InterPro" id="IPR028978">
    <property type="entry name" value="Chorismate_lyase_/UTRA_dom_sf"/>
</dbReference>
<dbReference type="InterPro" id="IPR011663">
    <property type="entry name" value="UTRA"/>
</dbReference>
<keyword evidence="2" id="KW-0238">DNA-binding</keyword>
<dbReference type="FunCoup" id="A0A5R8QJ97">
    <property type="interactions" value="5"/>
</dbReference>
<dbReference type="PRINTS" id="PR00035">
    <property type="entry name" value="HTHGNTR"/>
</dbReference>
<dbReference type="Pfam" id="PF00392">
    <property type="entry name" value="GntR"/>
    <property type="match status" value="1"/>
</dbReference>
<dbReference type="RefSeq" id="WP_138189934.1">
    <property type="nucleotide sequence ID" value="NZ_VBWP01000001.1"/>
</dbReference>
<dbReference type="SUPFAM" id="SSF64288">
    <property type="entry name" value="Chorismate lyase-like"/>
    <property type="match status" value="1"/>
</dbReference>
<gene>
    <name evidence="5" type="ORF">FEZ08_01535</name>
</gene>